<gene>
    <name evidence="3" type="ORF">VTL71DRAFT_9027</name>
</gene>
<sequence length="802" mass="88872">MSYENSPAEIQIREDRAYADYVDAIPELQRMLFPLSARTEFKKFHSDYPNDSFEIVIEKTVGGHIFQIVCHDCDSRRLATKYQGSISKLKLHLDAVQHTSNVLSKLEEVGEMPIETAQTKKRIKVLKQIADERGYDHNRHQTLSSFLCQSIAENTSTKTNPRGSPSATEVQNLQALYELPQKAFNVRRLPAEAATTDQNSDSGHEPSLPSMAIPSRLGRTPASQSAAALEELRRETAERFETLKSSNKRRKLNLDRKLENYGTLLGETNNRYEGIEEDVTTLRTRHEEYEAELEALRNDIKRKIDPVLQAVKDSRQIPVELKERLECLLVRDELHESRWGKLENARINLSAAIGNLEQDQETLEGRLGSLEARGLPTGATNDASIGVRIRHLESSKTQVLEAQNALEQDHRVMNARFDLLEQHDESLEEAASLITGIAARVEDLEKSWNGDFEEGQKKLTDRIEALEQQTAISGNSPVMATTGPSKEMITLLQDRCIAQDEHIKGLKKASKKTSQWLDYFEKASTAQKSHLKLLEERQKDQAATRSDFEKRVEESLEASRVREENMVDCMAQLIKDGKEREDKLLARIKTLEKREEHAATQLALLKTYAPRSVAGENESAGSSTPRSASQIGQSRATSMGSSQLGAAKSPRPPMLPGGNITRTVETPIRPPSMVSSQKAAASTLEDGITTPAPDSSRSQRQRADVSTYNLKVLSATSIHAPKKFSKDASSPTPTPSSQVGGSVKKIIETPIRPPTTMSSQMSAGASSSPPRPSALASGGAKESQTGGVLKNSQLGNRKPRKF</sequence>
<dbReference type="Proteomes" id="UP001595075">
    <property type="component" value="Unassembled WGS sequence"/>
</dbReference>
<dbReference type="EMBL" id="JAZHXI010000020">
    <property type="protein sequence ID" value="KAL2060975.1"/>
    <property type="molecule type" value="Genomic_DNA"/>
</dbReference>
<evidence type="ECO:0000256" key="2">
    <source>
        <dbReference type="SAM" id="MobiDB-lite"/>
    </source>
</evidence>
<feature type="compositionally biased region" description="Low complexity" evidence="2">
    <location>
        <begin position="757"/>
        <end position="780"/>
    </location>
</feature>
<feature type="region of interest" description="Disordered" evidence="2">
    <location>
        <begin position="614"/>
        <end position="802"/>
    </location>
</feature>
<proteinExistence type="predicted"/>
<accession>A0ABR4BTP4</accession>
<feature type="non-terminal residue" evidence="3">
    <location>
        <position position="802"/>
    </location>
</feature>
<feature type="compositionally biased region" description="Polar residues" evidence="2">
    <location>
        <begin position="619"/>
        <end position="644"/>
    </location>
</feature>
<evidence type="ECO:0000313" key="4">
    <source>
        <dbReference type="Proteomes" id="UP001595075"/>
    </source>
</evidence>
<feature type="compositionally biased region" description="Polar residues" evidence="2">
    <location>
        <begin position="727"/>
        <end position="740"/>
    </location>
</feature>
<comment type="caution">
    <text evidence="3">The sequence shown here is derived from an EMBL/GenBank/DDBJ whole genome shotgun (WGS) entry which is preliminary data.</text>
</comment>
<evidence type="ECO:0000313" key="3">
    <source>
        <dbReference type="EMBL" id="KAL2060975.1"/>
    </source>
</evidence>
<organism evidence="3 4">
    <name type="scientific">Oculimacula yallundae</name>
    <dbReference type="NCBI Taxonomy" id="86028"/>
    <lineage>
        <taxon>Eukaryota</taxon>
        <taxon>Fungi</taxon>
        <taxon>Dikarya</taxon>
        <taxon>Ascomycota</taxon>
        <taxon>Pezizomycotina</taxon>
        <taxon>Leotiomycetes</taxon>
        <taxon>Helotiales</taxon>
        <taxon>Ploettnerulaceae</taxon>
        <taxon>Oculimacula</taxon>
    </lineage>
</organism>
<name>A0ABR4BTP4_9HELO</name>
<evidence type="ECO:0000256" key="1">
    <source>
        <dbReference type="SAM" id="Coils"/>
    </source>
</evidence>
<keyword evidence="1" id="KW-0175">Coiled coil</keyword>
<feature type="region of interest" description="Disordered" evidence="2">
    <location>
        <begin position="192"/>
        <end position="229"/>
    </location>
</feature>
<keyword evidence="4" id="KW-1185">Reference proteome</keyword>
<feature type="coiled-coil region" evidence="1">
    <location>
        <begin position="342"/>
        <end position="373"/>
    </location>
</feature>
<feature type="compositionally biased region" description="Polar residues" evidence="2">
    <location>
        <begin position="782"/>
        <end position="795"/>
    </location>
</feature>
<reference evidence="3 4" key="1">
    <citation type="journal article" date="2024" name="Commun. Biol.">
        <title>Comparative genomic analysis of thermophilic fungi reveals convergent evolutionary adaptations and gene losses.</title>
        <authorList>
            <person name="Steindorff A.S."/>
            <person name="Aguilar-Pontes M.V."/>
            <person name="Robinson A.J."/>
            <person name="Andreopoulos B."/>
            <person name="LaButti K."/>
            <person name="Kuo A."/>
            <person name="Mondo S."/>
            <person name="Riley R."/>
            <person name="Otillar R."/>
            <person name="Haridas S."/>
            <person name="Lipzen A."/>
            <person name="Grimwood J."/>
            <person name="Schmutz J."/>
            <person name="Clum A."/>
            <person name="Reid I.D."/>
            <person name="Moisan M.C."/>
            <person name="Butler G."/>
            <person name="Nguyen T.T.M."/>
            <person name="Dewar K."/>
            <person name="Conant G."/>
            <person name="Drula E."/>
            <person name="Henrissat B."/>
            <person name="Hansel C."/>
            <person name="Singer S."/>
            <person name="Hutchinson M.I."/>
            <person name="de Vries R.P."/>
            <person name="Natvig D.O."/>
            <person name="Powell A.J."/>
            <person name="Tsang A."/>
            <person name="Grigoriev I.V."/>
        </authorList>
    </citation>
    <scope>NUCLEOTIDE SEQUENCE [LARGE SCALE GENOMIC DNA]</scope>
    <source>
        <strain evidence="3 4">CBS 494.80</strain>
    </source>
</reference>
<protein>
    <submittedName>
        <fullName evidence="3">Uncharacterized protein</fullName>
    </submittedName>
</protein>
<feature type="coiled-coil region" evidence="1">
    <location>
        <begin position="272"/>
        <end position="299"/>
    </location>
</feature>
<feature type="compositionally biased region" description="Polar residues" evidence="2">
    <location>
        <begin position="692"/>
        <end position="717"/>
    </location>
</feature>